<keyword evidence="8 9" id="KW-0472">Membrane</keyword>
<keyword evidence="4 9" id="KW-0488">Methylation</keyword>
<keyword evidence="5 9" id="KW-0997">Cell inner membrane</keyword>
<evidence type="ECO:0000259" key="10">
    <source>
        <dbReference type="Pfam" id="PF02501"/>
    </source>
</evidence>
<evidence type="ECO:0000313" key="12">
    <source>
        <dbReference type="Proteomes" id="UP001266357"/>
    </source>
</evidence>
<evidence type="ECO:0000256" key="1">
    <source>
        <dbReference type="ARBA" id="ARBA00004377"/>
    </source>
</evidence>
<evidence type="ECO:0000256" key="9">
    <source>
        <dbReference type="RuleBase" id="RU368030"/>
    </source>
</evidence>
<dbReference type="InterPro" id="IPR012902">
    <property type="entry name" value="N_methyl_site"/>
</dbReference>
<dbReference type="RefSeq" id="WP_311581295.1">
    <property type="nucleotide sequence ID" value="NZ_JAVRIF010000005.1"/>
</dbReference>
<protein>
    <recommendedName>
        <fullName evidence="9">Type II secretion system protein I</fullName>
        <shortName evidence="9">T2SS minor pseudopilin I</shortName>
    </recommendedName>
</protein>
<keyword evidence="6 9" id="KW-0812">Transmembrane</keyword>
<name>A0ABU3A1Y9_9GAMM</name>
<reference evidence="11 12" key="1">
    <citation type="submission" date="2023-09" db="EMBL/GenBank/DDBJ databases">
        <authorList>
            <person name="Rey-Velasco X."/>
        </authorList>
    </citation>
    <scope>NUCLEOTIDE SEQUENCE [LARGE SCALE GENOMIC DNA]</scope>
    <source>
        <strain evidence="11 12">W431</strain>
    </source>
</reference>
<proteinExistence type="inferred from homology"/>
<gene>
    <name evidence="11" type="primary">gspI</name>
    <name evidence="11" type="ORF">RM573_10245</name>
</gene>
<comment type="subcellular location">
    <subcellularLocation>
        <location evidence="1 9">Cell inner membrane</location>
        <topology evidence="1 9">Single-pass membrane protein</topology>
    </subcellularLocation>
</comment>
<comment type="PTM">
    <text evidence="9">Cleaved by prepilin peptidase.</text>
</comment>
<evidence type="ECO:0000256" key="2">
    <source>
        <dbReference type="ARBA" id="ARBA00008358"/>
    </source>
</evidence>
<dbReference type="PROSITE" id="PS00409">
    <property type="entry name" value="PROKAR_NTER_METHYL"/>
    <property type="match status" value="1"/>
</dbReference>
<dbReference type="Proteomes" id="UP001266357">
    <property type="component" value="Unassembled WGS sequence"/>
</dbReference>
<dbReference type="Gene3D" id="3.30.1300.30">
    <property type="entry name" value="GSPII I/J protein-like"/>
    <property type="match status" value="1"/>
</dbReference>
<accession>A0ABU3A1Y9</accession>
<evidence type="ECO:0000313" key="11">
    <source>
        <dbReference type="EMBL" id="MDT0603974.1"/>
    </source>
</evidence>
<dbReference type="Pfam" id="PF07963">
    <property type="entry name" value="N_methyl"/>
    <property type="match status" value="1"/>
</dbReference>
<sequence length="125" mass="14090">MVLKRVWQGFTLIEVLLALSVFSLAGLALLDTADTHFNSLNNLENKMIADWVASNQLVEASLDESWPPKNNKTGKVTMAGREWFWTQKVIKTQDNDMRSIVIEVRQSENSELALTSLMTYVSKGT</sequence>
<keyword evidence="3" id="KW-1003">Cell membrane</keyword>
<evidence type="ECO:0000256" key="7">
    <source>
        <dbReference type="ARBA" id="ARBA00022989"/>
    </source>
</evidence>
<dbReference type="InterPro" id="IPR003413">
    <property type="entry name" value="T2SS_GspI_C"/>
</dbReference>
<dbReference type="Pfam" id="PF02501">
    <property type="entry name" value="T2SSI"/>
    <property type="match status" value="1"/>
</dbReference>
<keyword evidence="12" id="KW-1185">Reference proteome</keyword>
<evidence type="ECO:0000256" key="3">
    <source>
        <dbReference type="ARBA" id="ARBA00022475"/>
    </source>
</evidence>
<evidence type="ECO:0000256" key="6">
    <source>
        <dbReference type="ARBA" id="ARBA00022692"/>
    </source>
</evidence>
<dbReference type="SUPFAM" id="SSF54523">
    <property type="entry name" value="Pili subunits"/>
    <property type="match status" value="1"/>
</dbReference>
<dbReference type="PANTHER" id="PTHR38779">
    <property type="entry name" value="TYPE II SECRETION SYSTEM PROTEIN I-RELATED"/>
    <property type="match status" value="1"/>
</dbReference>
<comment type="subunit">
    <text evidence="9">Type II secretion is composed of four main components: the outer membrane complex, the inner membrane complex, the cytoplasmic secretion ATPase and the periplasm-spanning pseudopilus.</text>
</comment>
<dbReference type="NCBIfam" id="TIGR01707">
    <property type="entry name" value="gspI"/>
    <property type="match status" value="1"/>
</dbReference>
<comment type="caution">
    <text evidence="11">The sequence shown here is derived from an EMBL/GenBank/DDBJ whole genome shotgun (WGS) entry which is preliminary data.</text>
</comment>
<dbReference type="InterPro" id="IPR010052">
    <property type="entry name" value="T2SS_protein-GspI"/>
</dbReference>
<comment type="function">
    <text evidence="9">Component of the type II secretion system required for the energy-dependent secretion of extracellular factors such as proteases and toxins from the periplasm.</text>
</comment>
<organism evidence="11 12">
    <name type="scientific">Thalassotalea castellviae</name>
    <dbReference type="NCBI Taxonomy" id="3075612"/>
    <lineage>
        <taxon>Bacteria</taxon>
        <taxon>Pseudomonadati</taxon>
        <taxon>Pseudomonadota</taxon>
        <taxon>Gammaproteobacteria</taxon>
        <taxon>Alteromonadales</taxon>
        <taxon>Colwelliaceae</taxon>
        <taxon>Thalassotalea</taxon>
    </lineage>
</organism>
<comment type="similarity">
    <text evidence="2 9">Belongs to the GSP I family.</text>
</comment>
<evidence type="ECO:0000256" key="4">
    <source>
        <dbReference type="ARBA" id="ARBA00022481"/>
    </source>
</evidence>
<feature type="domain" description="Type II secretion system protein GspI C-terminal" evidence="10">
    <location>
        <begin position="43"/>
        <end position="122"/>
    </location>
</feature>
<dbReference type="NCBIfam" id="TIGR02532">
    <property type="entry name" value="IV_pilin_GFxxxE"/>
    <property type="match status" value="1"/>
</dbReference>
<evidence type="ECO:0000256" key="8">
    <source>
        <dbReference type="ARBA" id="ARBA00023136"/>
    </source>
</evidence>
<keyword evidence="7 9" id="KW-1133">Transmembrane helix</keyword>
<dbReference type="PANTHER" id="PTHR38779:SF2">
    <property type="entry name" value="TYPE II SECRETION SYSTEM PROTEIN I-RELATED"/>
    <property type="match status" value="1"/>
</dbReference>
<dbReference type="EMBL" id="JAVRIF010000005">
    <property type="protein sequence ID" value="MDT0603974.1"/>
    <property type="molecule type" value="Genomic_DNA"/>
</dbReference>
<dbReference type="InterPro" id="IPR045584">
    <property type="entry name" value="Pilin-like"/>
</dbReference>
<evidence type="ECO:0000256" key="5">
    <source>
        <dbReference type="ARBA" id="ARBA00022519"/>
    </source>
</evidence>
<feature type="transmembrane region" description="Helical" evidence="9">
    <location>
        <begin position="6"/>
        <end position="30"/>
    </location>
</feature>